<feature type="domain" description="EGF-like" evidence="6">
    <location>
        <begin position="367"/>
        <end position="413"/>
    </location>
</feature>
<dbReference type="SMART" id="SM00261">
    <property type="entry name" value="FU"/>
    <property type="match status" value="17"/>
</dbReference>
<evidence type="ECO:0000313" key="8">
    <source>
        <dbReference type="Proteomes" id="UP000692954"/>
    </source>
</evidence>
<keyword evidence="1 5" id="KW-0732">Signal</keyword>
<feature type="domain" description="EGF-like" evidence="6">
    <location>
        <begin position="790"/>
        <end position="821"/>
    </location>
</feature>
<organism evidence="7 8">
    <name type="scientific">Paramecium sonneborni</name>
    <dbReference type="NCBI Taxonomy" id="65129"/>
    <lineage>
        <taxon>Eukaryota</taxon>
        <taxon>Sar</taxon>
        <taxon>Alveolata</taxon>
        <taxon>Ciliophora</taxon>
        <taxon>Intramacronucleata</taxon>
        <taxon>Oligohymenophorea</taxon>
        <taxon>Peniculida</taxon>
        <taxon>Parameciidae</taxon>
        <taxon>Paramecium</taxon>
    </lineage>
</organism>
<feature type="domain" description="EGF-like" evidence="6">
    <location>
        <begin position="294"/>
        <end position="325"/>
    </location>
</feature>
<evidence type="ECO:0000256" key="4">
    <source>
        <dbReference type="SAM" id="Phobius"/>
    </source>
</evidence>
<dbReference type="CDD" id="cd00064">
    <property type="entry name" value="FU"/>
    <property type="match status" value="1"/>
</dbReference>
<keyword evidence="4" id="KW-0812">Transmembrane</keyword>
<evidence type="ECO:0000256" key="3">
    <source>
        <dbReference type="ARBA" id="ARBA00023157"/>
    </source>
</evidence>
<reference evidence="7" key="1">
    <citation type="submission" date="2021-01" db="EMBL/GenBank/DDBJ databases">
        <authorList>
            <consortium name="Genoscope - CEA"/>
            <person name="William W."/>
        </authorList>
    </citation>
    <scope>NUCLEOTIDE SEQUENCE</scope>
</reference>
<evidence type="ECO:0000256" key="5">
    <source>
        <dbReference type="SAM" id="SignalP"/>
    </source>
</evidence>
<feature type="transmembrane region" description="Helical" evidence="4">
    <location>
        <begin position="1512"/>
        <end position="1535"/>
    </location>
</feature>
<feature type="domain" description="EGF-like" evidence="6">
    <location>
        <begin position="537"/>
        <end position="569"/>
    </location>
</feature>
<feature type="transmembrane region" description="Helical" evidence="4">
    <location>
        <begin position="1659"/>
        <end position="1677"/>
    </location>
</feature>
<keyword evidence="8" id="KW-1185">Reference proteome</keyword>
<evidence type="ECO:0000259" key="6">
    <source>
        <dbReference type="SMART" id="SM00181"/>
    </source>
</evidence>
<feature type="domain" description="EGF-like" evidence="6">
    <location>
        <begin position="880"/>
        <end position="923"/>
    </location>
</feature>
<feature type="chain" id="PRO_5035863622" description="EGF-like domain-containing protein" evidence="5">
    <location>
        <begin position="19"/>
        <end position="1769"/>
    </location>
</feature>
<dbReference type="NCBIfam" id="TIGR02232">
    <property type="entry name" value="myxo_disulf_rpt"/>
    <property type="match status" value="2"/>
</dbReference>
<keyword evidence="2" id="KW-0677">Repeat</keyword>
<feature type="transmembrane region" description="Helical" evidence="4">
    <location>
        <begin position="1612"/>
        <end position="1638"/>
    </location>
</feature>
<feature type="domain" description="EGF-like" evidence="6">
    <location>
        <begin position="968"/>
        <end position="1001"/>
    </location>
</feature>
<accession>A0A8S1KMU1</accession>
<gene>
    <name evidence="7" type="ORF">PSON_ATCC_30995.1.T0100373</name>
</gene>
<dbReference type="InterPro" id="IPR011936">
    <property type="entry name" value="Myxo_disulph_rpt"/>
</dbReference>
<dbReference type="SMART" id="SM00181">
    <property type="entry name" value="EGF"/>
    <property type="match status" value="14"/>
</dbReference>
<feature type="transmembrane region" description="Helical" evidence="4">
    <location>
        <begin position="1489"/>
        <end position="1506"/>
    </location>
</feature>
<dbReference type="InterPro" id="IPR006212">
    <property type="entry name" value="Furin_repeat"/>
</dbReference>
<evidence type="ECO:0000256" key="2">
    <source>
        <dbReference type="ARBA" id="ARBA00022737"/>
    </source>
</evidence>
<keyword evidence="4" id="KW-1133">Transmembrane helix</keyword>
<evidence type="ECO:0000313" key="7">
    <source>
        <dbReference type="EMBL" id="CAD8056650.1"/>
    </source>
</evidence>
<protein>
    <recommendedName>
        <fullName evidence="6">EGF-like domain-containing protein</fullName>
    </recommendedName>
</protein>
<feature type="signal peptide" evidence="5">
    <location>
        <begin position="1"/>
        <end position="18"/>
    </location>
</feature>
<feature type="transmembrane region" description="Helical" evidence="4">
    <location>
        <begin position="1697"/>
        <end position="1714"/>
    </location>
</feature>
<dbReference type="InterPro" id="IPR000742">
    <property type="entry name" value="EGF"/>
</dbReference>
<keyword evidence="3" id="KW-1015">Disulfide bond</keyword>
<sequence length="1769" mass="202557">MSFLIILYISVTILNSKAYNLNKVSSVHKILNEEEDNQQIIKCKMNQIKVDEQCLNCHFSCVQCNGIGKDSCISCNNVSKRILWNHQCICMTSYYENQQQSVCEECHQSCKSCQGSSRNDCLGCYENYELMNGNCVCNLGYFYDYNNMECGQCNYTCEFCFGSGNDNCIKCKLDSNRLKQDNKCLCLDGYFEIEGNPICQKCHINCMTCIEYESCLSCSSGKQLINNKCVCQSKFFLFKQNFLDICKSCSKLCLSCYGELEFECLSCITHSTLQQNNTCICDQGYYLINDECQICDTNCLTCVYSSIHCLDCQSNYVLQTNNICCHSSNILINNQCDCISGQYMDSNGICQQCASACLTCSGISCDECQNKLFYGLSCNNSATLIFQCSFVEINGTCAQCQNDYQLSLSKTCECNLPNYVVDSSVCKNCSSFKTNCQSCNSSGCVTCFQGYYVSSGNCIQCISNCYECSSSTCSICQNGYYGSSCSLCHLSCKTCQNNGINDCTSCKDNAQQNLNVATFACICNSHYYFDTNQNCQRCDSTCDQCQFTSNHCTHCDSTLQRILDNNNCICDTANGFQDLGTLQCYNIQCGLGCSNCVLLSPGYVCNSCMGSETFRTNDPSSDCPCQDGYYDNQQRICLQCPYQCSKCQIDPFSTLPVCISCSTNRDINDFCRCSKGFYENANNCIVCPSNCSSCIDQNHCIQCKNYNFDHDKLNGKCLCNLNNFSNKQNCECLDGYYLNIINKKCLPCNYNCKSCINMPNNCIMCSNNHAYPPNCECSPGFYLQDQQCIPCKNNCFLCKSQLECLDCSNQMQLINNKCYCQIGYFNLPNSYECQICAYQCSTCRFQEDNCTSCKFNRILPQKCICPNGTYELDIFSPCNDCDKKCQICEQSSNNCIQCSSKRINPPYCNCQIGYFENEQQICQECNKRCKSCQNNAETCIDCKMSIAQPPDCICPNGFYFEPEQGCVQCHFRCKTCIGSNEYNCLTCDESKNFQLLYNKCVCQKNYYFQNDQCLFCSIEIELCQTIECGNGIIQKNEQCDDWNNINRDGCSNNCKLEEGYYCESISNIKLHHSIQMTFCTKCTQFCKNCNKNQCLNCQSGYFITPNFDCQKCNFHCKECSGPQQKDCLSCINEIHYELEQKCTFCEEIQGLYTGKSKCISKCGDGMKKNDEQCDDGNIINKDGCSEKCIIEEDWNCSQQINTISSCFKLNIPIATITFNRVQDFYQSQRQGFINFNKLMKIPNASIINQWKFNLLNQNTSSFNINLTALLNIDGHLEKVQIDLQFLQSIAEIVLQIDFSTFIINDVIDQLPLKTKNISIDLIQYIQLGQDTLSTSKASKQFASSVLFILGGVSVLGLLMGSLEFYWNVLDNLQILSYITFINVNFPYLHNKFLEIFEFARFEFTNDYFQFDFIQDLDYQQNKNYPLIIEKQVEYNFIINLSSIFVIWFTPIILFILAKINLFIIHNILIKQLKILYISPLDRSNSIKYLIYKLVYFIHYISLKYYQNFFYNIILRIYLSSLYDLNFSIFTSAYCWLWNQNPTLVDQISFIVAMLLLLIQIVILLHLSSSLKLSSYELKSKKFQSQFSSLYEGVKQDNQINRQIQFLQPLRKIIFMGSLILFYDYAIFQISILILIQMISSIIQISQNPYLNILQSIKGITQDVGLSLSLTLILVYYAQDQLSITDQNIIEKLSYVHVGIYTIMLSLGLIIDLYQQFKIIFIKYKILRICQKKNLNDKQQSPFQQSIFIDLTQFNPQKQNQFDFTNFRIN</sequence>
<feature type="transmembrane region" description="Helical" evidence="4">
    <location>
        <begin position="1547"/>
        <end position="1566"/>
    </location>
</feature>
<feature type="transmembrane region" description="Helical" evidence="4">
    <location>
        <begin position="1444"/>
        <end position="1468"/>
    </location>
</feature>
<feature type="domain" description="EGF-like" evidence="6">
    <location>
        <begin position="747"/>
        <end position="789"/>
    </location>
</feature>
<feature type="domain" description="EGF-like" evidence="6">
    <location>
        <begin position="494"/>
        <end position="536"/>
    </location>
</feature>
<dbReference type="PANTHER" id="PTHR15332:SF175">
    <property type="entry name" value="PROPROTEIN CONVERTASE SUBTILISIN_KEXIN TYPE 5-LIKE"/>
    <property type="match status" value="1"/>
</dbReference>
<feature type="domain" description="EGF-like" evidence="6">
    <location>
        <begin position="255"/>
        <end position="293"/>
    </location>
</feature>
<proteinExistence type="predicted"/>
<feature type="domain" description="EGF-like" evidence="6">
    <location>
        <begin position="595"/>
        <end position="638"/>
    </location>
</feature>
<feature type="domain" description="EGF-like" evidence="6">
    <location>
        <begin position="105"/>
        <end position="136"/>
    </location>
</feature>
<dbReference type="EMBL" id="CAJJDN010000010">
    <property type="protein sequence ID" value="CAD8056650.1"/>
    <property type="molecule type" value="Genomic_DNA"/>
</dbReference>
<dbReference type="OrthoDB" id="302455at2759"/>
<keyword evidence="4" id="KW-0472">Membrane</keyword>
<feature type="domain" description="EGF-like" evidence="6">
    <location>
        <begin position="646"/>
        <end position="685"/>
    </location>
</feature>
<dbReference type="Proteomes" id="UP000692954">
    <property type="component" value="Unassembled WGS sequence"/>
</dbReference>
<evidence type="ECO:0000256" key="1">
    <source>
        <dbReference type="ARBA" id="ARBA00022729"/>
    </source>
</evidence>
<feature type="domain" description="EGF-like" evidence="6">
    <location>
        <begin position="460"/>
        <end position="486"/>
    </location>
</feature>
<dbReference type="PANTHER" id="PTHR15332">
    <property type="entry name" value="PROPROTEIN CONVERTASE SUBTILISIN_KEXIN TYPE 5-LIKE"/>
    <property type="match status" value="1"/>
</dbReference>
<feature type="domain" description="EGF-like" evidence="6">
    <location>
        <begin position="924"/>
        <end position="967"/>
    </location>
</feature>
<comment type="caution">
    <text evidence="7">The sequence shown here is derived from an EMBL/GenBank/DDBJ whole genome shotgun (WGS) entry which is preliminary data.</text>
</comment>
<name>A0A8S1KMU1_9CILI</name>